<feature type="compositionally biased region" description="Low complexity" evidence="1">
    <location>
        <begin position="136"/>
        <end position="146"/>
    </location>
</feature>
<organism evidence="2 3">
    <name type="scientific">Bipolaris oryzae ATCC 44560</name>
    <dbReference type="NCBI Taxonomy" id="930090"/>
    <lineage>
        <taxon>Eukaryota</taxon>
        <taxon>Fungi</taxon>
        <taxon>Dikarya</taxon>
        <taxon>Ascomycota</taxon>
        <taxon>Pezizomycotina</taxon>
        <taxon>Dothideomycetes</taxon>
        <taxon>Pleosporomycetidae</taxon>
        <taxon>Pleosporales</taxon>
        <taxon>Pleosporineae</taxon>
        <taxon>Pleosporaceae</taxon>
        <taxon>Bipolaris</taxon>
    </lineage>
</organism>
<evidence type="ECO:0000256" key="1">
    <source>
        <dbReference type="SAM" id="MobiDB-lite"/>
    </source>
</evidence>
<evidence type="ECO:0000313" key="3">
    <source>
        <dbReference type="Proteomes" id="UP000054032"/>
    </source>
</evidence>
<dbReference type="Proteomes" id="UP000054032">
    <property type="component" value="Unassembled WGS sequence"/>
</dbReference>
<proteinExistence type="predicted"/>
<evidence type="ECO:0000313" key="2">
    <source>
        <dbReference type="EMBL" id="EUC49900.1"/>
    </source>
</evidence>
<name>W6ZIT1_COCMI</name>
<feature type="region of interest" description="Disordered" evidence="1">
    <location>
        <begin position="136"/>
        <end position="156"/>
    </location>
</feature>
<sequence length="156" mass="17646">MQVTQYYFYYGNPPGLKSAGTWGRGPVSRVCRRGNTVRYLYTRLEDVLSSALQPTALANRCDTQEERRQDEKDEQVLPNLPAGFQGPNGAIAEAYYLHEMTNKVILLRFLISPIPQLCSKQKWVTRKECGSCSLLCPSRSDSSSAATHRRSTRKIQ</sequence>
<feature type="compositionally biased region" description="Basic and acidic residues" evidence="1">
    <location>
        <begin position="62"/>
        <end position="75"/>
    </location>
</feature>
<dbReference type="HOGENOM" id="CLU_1686250_0_0_1"/>
<reference evidence="2 3" key="1">
    <citation type="journal article" date="2013" name="PLoS Genet.">
        <title>Comparative genome structure, secondary metabolite, and effector coding capacity across Cochliobolus pathogens.</title>
        <authorList>
            <person name="Condon B.J."/>
            <person name="Leng Y."/>
            <person name="Wu D."/>
            <person name="Bushley K.E."/>
            <person name="Ohm R.A."/>
            <person name="Otillar R."/>
            <person name="Martin J."/>
            <person name="Schackwitz W."/>
            <person name="Grimwood J."/>
            <person name="MohdZainudin N."/>
            <person name="Xue C."/>
            <person name="Wang R."/>
            <person name="Manning V.A."/>
            <person name="Dhillon B."/>
            <person name="Tu Z.J."/>
            <person name="Steffenson B.J."/>
            <person name="Salamov A."/>
            <person name="Sun H."/>
            <person name="Lowry S."/>
            <person name="LaButti K."/>
            <person name="Han J."/>
            <person name="Copeland A."/>
            <person name="Lindquist E."/>
            <person name="Barry K."/>
            <person name="Schmutz J."/>
            <person name="Baker S.E."/>
            <person name="Ciuffetti L.M."/>
            <person name="Grigoriev I.V."/>
            <person name="Zhong S."/>
            <person name="Turgeon B.G."/>
        </authorList>
    </citation>
    <scope>NUCLEOTIDE SEQUENCE [LARGE SCALE GENOMIC DNA]</scope>
    <source>
        <strain evidence="2 3">ATCC 44560</strain>
    </source>
</reference>
<dbReference type="RefSeq" id="XP_007683509.1">
    <property type="nucleotide sequence ID" value="XM_007685319.1"/>
</dbReference>
<dbReference type="GeneID" id="19120256"/>
<feature type="region of interest" description="Disordered" evidence="1">
    <location>
        <begin position="59"/>
        <end position="80"/>
    </location>
</feature>
<keyword evidence="3" id="KW-1185">Reference proteome</keyword>
<accession>W6ZIT1</accession>
<gene>
    <name evidence="2" type="ORF">COCMIDRAFT_22462</name>
</gene>
<protein>
    <submittedName>
        <fullName evidence="2">Uncharacterized protein</fullName>
    </submittedName>
</protein>
<dbReference type="AlphaFoldDB" id="W6ZIT1"/>
<dbReference type="EMBL" id="KI963927">
    <property type="protein sequence ID" value="EUC49900.1"/>
    <property type="molecule type" value="Genomic_DNA"/>
</dbReference>
<feature type="compositionally biased region" description="Basic residues" evidence="1">
    <location>
        <begin position="147"/>
        <end position="156"/>
    </location>
</feature>
<dbReference type="KEGG" id="bor:COCMIDRAFT_22462"/>